<proteinExistence type="inferred from homology"/>
<evidence type="ECO:0000256" key="8">
    <source>
        <dbReference type="SAM" id="Phobius"/>
    </source>
</evidence>
<evidence type="ECO:0000256" key="6">
    <source>
        <dbReference type="ARBA" id="ARBA00023136"/>
    </source>
</evidence>
<keyword evidence="5 8" id="KW-1133">Transmembrane helix</keyword>
<dbReference type="AlphaFoldDB" id="A0A2X2T4J4"/>
<dbReference type="EMBL" id="CP110230">
    <property type="protein sequence ID" value="UZD40550.1"/>
    <property type="molecule type" value="Genomic_DNA"/>
</dbReference>
<comment type="subcellular location">
    <subcellularLocation>
        <location evidence="1">Cell membrane</location>
        <topology evidence="1">Single-pass membrane protein</topology>
    </subcellularLocation>
    <subcellularLocation>
        <location evidence="7">Cell membrane</location>
        <topology evidence="7">Single-pass type II membrane protein</topology>
    </subcellularLocation>
</comment>
<gene>
    <name evidence="12" type="ORF">NCTC11458_00585</name>
    <name evidence="10" type="ORF">NCTC11545_01447</name>
    <name evidence="9" type="ORF">NCTC11546_00754</name>
    <name evidence="11" type="ORF">OL231_10295</name>
</gene>
<evidence type="ECO:0000256" key="7">
    <source>
        <dbReference type="RuleBase" id="RU003879"/>
    </source>
</evidence>
<dbReference type="InterPro" id="IPR003400">
    <property type="entry name" value="ExbD"/>
</dbReference>
<dbReference type="EMBL" id="UYIQ01000001">
    <property type="protein sequence ID" value="VDG81299.1"/>
    <property type="molecule type" value="Genomic_DNA"/>
</dbReference>
<dbReference type="EMBL" id="UAVS01000005">
    <property type="protein sequence ID" value="SQA94065.1"/>
    <property type="molecule type" value="Genomic_DNA"/>
</dbReference>
<reference evidence="11" key="3">
    <citation type="submission" date="2022-10" db="EMBL/GenBank/DDBJ databases">
        <title>Complete genome sequence of Capnocytophaga ochracea KCOM 2812 isolated from actinomycosis lesion.</title>
        <authorList>
            <person name="Kook J.-K."/>
            <person name="Park S.-N."/>
            <person name="Lim Y.K."/>
        </authorList>
    </citation>
    <scope>NUCLEOTIDE SEQUENCE</scope>
    <source>
        <strain evidence="11">KCOM 28121</strain>
    </source>
</reference>
<evidence type="ECO:0000313" key="15">
    <source>
        <dbReference type="Proteomes" id="UP000276733"/>
    </source>
</evidence>
<dbReference type="Proteomes" id="UP000276733">
    <property type="component" value="Unassembled WGS sequence"/>
</dbReference>
<evidence type="ECO:0000313" key="9">
    <source>
        <dbReference type="EMBL" id="SQA77541.1"/>
    </source>
</evidence>
<dbReference type="GO" id="GO:0015031">
    <property type="term" value="P:protein transport"/>
    <property type="evidence" value="ECO:0007669"/>
    <property type="project" value="UniProtKB-KW"/>
</dbReference>
<dbReference type="RefSeq" id="WP_002673265.1">
    <property type="nucleotide sequence ID" value="NZ_CAJPNJ010000003.1"/>
</dbReference>
<feature type="transmembrane region" description="Helical" evidence="8">
    <location>
        <begin position="12"/>
        <end position="32"/>
    </location>
</feature>
<keyword evidence="4 7" id="KW-0812">Transmembrane</keyword>
<keyword evidence="6 8" id="KW-0472">Membrane</keyword>
<evidence type="ECO:0000313" key="11">
    <source>
        <dbReference type="EMBL" id="UZD40550.1"/>
    </source>
</evidence>
<evidence type="ECO:0000256" key="4">
    <source>
        <dbReference type="ARBA" id="ARBA00022692"/>
    </source>
</evidence>
<dbReference type="GO" id="GO:0022857">
    <property type="term" value="F:transmembrane transporter activity"/>
    <property type="evidence" value="ECO:0007669"/>
    <property type="project" value="InterPro"/>
</dbReference>
<dbReference type="Proteomes" id="UP001163262">
    <property type="component" value="Chromosome"/>
</dbReference>
<dbReference type="Proteomes" id="UP000249891">
    <property type="component" value="Unassembled WGS sequence"/>
</dbReference>
<dbReference type="OMA" id="FFFMVTT"/>
<keyword evidence="7" id="KW-0813">Transport</keyword>
<evidence type="ECO:0000313" key="12">
    <source>
        <dbReference type="EMBL" id="VDG81299.1"/>
    </source>
</evidence>
<dbReference type="EMBL" id="UARG01000017">
    <property type="protein sequence ID" value="SQA77541.1"/>
    <property type="molecule type" value="Genomic_DNA"/>
</dbReference>
<organism evidence="10 14">
    <name type="scientific">Capnocytophaga ochracea</name>
    <dbReference type="NCBI Taxonomy" id="1018"/>
    <lineage>
        <taxon>Bacteria</taxon>
        <taxon>Pseudomonadati</taxon>
        <taxon>Bacteroidota</taxon>
        <taxon>Flavobacteriia</taxon>
        <taxon>Flavobacteriales</taxon>
        <taxon>Flavobacteriaceae</taxon>
        <taxon>Capnocytophaga</taxon>
    </lineage>
</organism>
<evidence type="ECO:0000256" key="5">
    <source>
        <dbReference type="ARBA" id="ARBA00022989"/>
    </source>
</evidence>
<name>A0A2X2T4J4_CAPOC</name>
<keyword evidence="7" id="KW-0653">Protein transport</keyword>
<reference evidence="13 14" key="1">
    <citation type="submission" date="2018-06" db="EMBL/GenBank/DDBJ databases">
        <authorList>
            <consortium name="Pathogen Informatics"/>
            <person name="Doyle S."/>
        </authorList>
    </citation>
    <scope>NUCLEOTIDE SEQUENCE [LARGE SCALE GENOMIC DNA]</scope>
    <source>
        <strain evidence="10 14">NCTC11545</strain>
        <strain evidence="9 13">NCTC11546</strain>
    </source>
</reference>
<evidence type="ECO:0000313" key="13">
    <source>
        <dbReference type="Proteomes" id="UP000249891"/>
    </source>
</evidence>
<evidence type="ECO:0000313" key="14">
    <source>
        <dbReference type="Proteomes" id="UP000250169"/>
    </source>
</evidence>
<evidence type="ECO:0000256" key="3">
    <source>
        <dbReference type="ARBA" id="ARBA00022475"/>
    </source>
</evidence>
<evidence type="ECO:0000256" key="1">
    <source>
        <dbReference type="ARBA" id="ARBA00004162"/>
    </source>
</evidence>
<evidence type="ECO:0000313" key="10">
    <source>
        <dbReference type="EMBL" id="SQA94065.1"/>
    </source>
</evidence>
<evidence type="ECO:0000256" key="2">
    <source>
        <dbReference type="ARBA" id="ARBA00005811"/>
    </source>
</evidence>
<comment type="similarity">
    <text evidence="2 7">Belongs to the ExbD/TolR family.</text>
</comment>
<dbReference type="GO" id="GO:0005886">
    <property type="term" value="C:plasma membrane"/>
    <property type="evidence" value="ECO:0007669"/>
    <property type="project" value="UniProtKB-SubCell"/>
</dbReference>
<dbReference type="GeneID" id="29676523"/>
<protein>
    <submittedName>
        <fullName evidence="10">Biopolymer transport protein ExbD/TolR</fullName>
    </submittedName>
    <submittedName>
        <fullName evidence="11">Biopolymer transporter ExbD</fullName>
    </submittedName>
</protein>
<accession>A0A2X2T4J4</accession>
<sequence length="159" mass="17927">MSKFTKKKSGETPAVSTASLPDIIFMLLFFFMTVTESKDSDLMVQNKLPVADQVQKLDKKDPVVYIYAGKPLPKYQAKFGVNAKIQVNDKFIDVSEVSHYILNYREGLRDALKDVFMTALKVDADTNMGLVSDIREKLQDVNALKLTYIAREGSPLNQK</sequence>
<dbReference type="Proteomes" id="UP000250169">
    <property type="component" value="Unassembled WGS sequence"/>
</dbReference>
<reference evidence="12 15" key="2">
    <citation type="submission" date="2018-11" db="EMBL/GenBank/DDBJ databases">
        <authorList>
            <consortium name="Pathogen Informatics"/>
        </authorList>
    </citation>
    <scope>NUCLEOTIDE SEQUENCE [LARGE SCALE GENOMIC DNA]</scope>
    <source>
        <strain evidence="12 15">NCTC11458</strain>
    </source>
</reference>
<keyword evidence="3" id="KW-1003">Cell membrane</keyword>
<dbReference type="Pfam" id="PF02472">
    <property type="entry name" value="ExbD"/>
    <property type="match status" value="1"/>
</dbReference>